<evidence type="ECO:0000313" key="5">
    <source>
        <dbReference type="Proteomes" id="UP000683429"/>
    </source>
</evidence>
<keyword evidence="1" id="KW-0238">DNA-binding</keyword>
<gene>
    <name evidence="2" type="ORF">KP014_27175</name>
    <name evidence="3" type="ORF">SAMN04487895_11228</name>
</gene>
<dbReference type="InterPro" id="IPR036390">
    <property type="entry name" value="WH_DNA-bd_sf"/>
</dbReference>
<dbReference type="CDD" id="cd00090">
    <property type="entry name" value="HTH_ARSR"/>
    <property type="match status" value="1"/>
</dbReference>
<dbReference type="EMBL" id="CP076607">
    <property type="protein sequence ID" value="QWU15492.1"/>
    <property type="molecule type" value="Genomic_DNA"/>
</dbReference>
<dbReference type="STRING" id="1333845.SAMN04487895_11228"/>
<accession>A0A1H8SNF2</accession>
<reference evidence="3 4" key="1">
    <citation type="submission" date="2016-10" db="EMBL/GenBank/DDBJ databases">
        <authorList>
            <person name="de Groot N.N."/>
        </authorList>
    </citation>
    <scope>NUCLEOTIDE SEQUENCE [LARGE SCALE GENOMIC DNA]</scope>
    <source>
        <strain evidence="3 4">CGMCC 1.10238</strain>
    </source>
</reference>
<dbReference type="Proteomes" id="UP000198809">
    <property type="component" value="Unassembled WGS sequence"/>
</dbReference>
<dbReference type="InterPro" id="IPR011991">
    <property type="entry name" value="ArsR-like_HTH"/>
</dbReference>
<dbReference type="GO" id="GO:0003677">
    <property type="term" value="F:DNA binding"/>
    <property type="evidence" value="ECO:0007669"/>
    <property type="project" value="UniProtKB-KW"/>
</dbReference>
<proteinExistence type="predicted"/>
<organism evidence="3 4">
    <name type="scientific">Paenibacillus sophorae</name>
    <dbReference type="NCBI Taxonomy" id="1333845"/>
    <lineage>
        <taxon>Bacteria</taxon>
        <taxon>Bacillati</taxon>
        <taxon>Bacillota</taxon>
        <taxon>Bacilli</taxon>
        <taxon>Bacillales</taxon>
        <taxon>Paenibacillaceae</taxon>
        <taxon>Paenibacillus</taxon>
    </lineage>
</organism>
<dbReference type="Proteomes" id="UP000683429">
    <property type="component" value="Chromosome"/>
</dbReference>
<name>A0A1H8SNF2_9BACL</name>
<reference evidence="2 5" key="2">
    <citation type="submission" date="2021-06" db="EMBL/GenBank/DDBJ databases">
        <title>Whole genome sequence of Paenibacillus sophorae DSM23020 for comparative genomics.</title>
        <authorList>
            <person name="Kim M.-J."/>
            <person name="Lee G."/>
            <person name="Shin J.-H."/>
        </authorList>
    </citation>
    <scope>NUCLEOTIDE SEQUENCE [LARGE SCALE GENOMIC DNA]</scope>
    <source>
        <strain evidence="2 5">DSM 23020</strain>
    </source>
</reference>
<sequence length="174" mass="19454">MNDSDVSKREGTLLPISDEQEKLLQSALRIKIMHALAGDPLTSKQVAERLGKTPGNVHYHIQKLFEGGLLELVRTEAAGGIMQKFYRSKATWFRSPNFSGFGFRKEDTALHFTTRLSLSAEELTLFRQDVMKLIGEWEAKATHGEEYGVEMIIGRLLHPTDSGDSNGGERHDAP</sequence>
<dbReference type="EMBL" id="FODH01000012">
    <property type="protein sequence ID" value="SEO80056.1"/>
    <property type="molecule type" value="Genomic_DNA"/>
</dbReference>
<evidence type="ECO:0000256" key="1">
    <source>
        <dbReference type="ARBA" id="ARBA00023125"/>
    </source>
</evidence>
<dbReference type="SUPFAM" id="SSF46785">
    <property type="entry name" value="Winged helix' DNA-binding domain"/>
    <property type="match status" value="1"/>
</dbReference>
<evidence type="ECO:0000313" key="4">
    <source>
        <dbReference type="Proteomes" id="UP000198809"/>
    </source>
</evidence>
<dbReference type="Gene3D" id="1.10.10.10">
    <property type="entry name" value="Winged helix-like DNA-binding domain superfamily/Winged helix DNA-binding domain"/>
    <property type="match status" value="1"/>
</dbReference>
<dbReference type="RefSeq" id="WP_051499425.1">
    <property type="nucleotide sequence ID" value="NZ_CP076607.1"/>
</dbReference>
<protein>
    <submittedName>
        <fullName evidence="3">Helix-turn-helix domain-containing protein</fullName>
    </submittedName>
</protein>
<evidence type="ECO:0000313" key="3">
    <source>
        <dbReference type="EMBL" id="SEO80056.1"/>
    </source>
</evidence>
<evidence type="ECO:0000313" key="2">
    <source>
        <dbReference type="EMBL" id="QWU15492.1"/>
    </source>
</evidence>
<dbReference type="InterPro" id="IPR036388">
    <property type="entry name" value="WH-like_DNA-bd_sf"/>
</dbReference>
<dbReference type="Pfam" id="PF12840">
    <property type="entry name" value="HTH_20"/>
    <property type="match status" value="1"/>
</dbReference>
<dbReference type="AlphaFoldDB" id="A0A1H8SNF2"/>
<keyword evidence="5" id="KW-1185">Reference proteome</keyword>